<feature type="region of interest" description="Disordered" evidence="1">
    <location>
        <begin position="49"/>
        <end position="98"/>
    </location>
</feature>
<proteinExistence type="predicted"/>
<dbReference type="Gene3D" id="2.60.40.10">
    <property type="entry name" value="Immunoglobulins"/>
    <property type="match status" value="1"/>
</dbReference>
<evidence type="ECO:0000313" key="6">
    <source>
        <dbReference type="Proteomes" id="UP000241203"/>
    </source>
</evidence>
<evidence type="ECO:0000256" key="2">
    <source>
        <dbReference type="SAM" id="SignalP"/>
    </source>
</evidence>
<sequence>MALAHVLLVTHLLAAATLPGNIALTAACVEASAVSGLCIDAGASGGSADLTGTQNTENGGPSPSSPGGSGVSPNPDTSSPGTGVDPTQITDTLGTCRSDRCGDTGTRSITLTDLASFTPTTPAIHMEPDGWALRGRPANAIAETTTNTHDGTLLGHAVTVRFTPTAYRWDWGDGSQNVFSTPGATWENLGVPRFSETDTSHTYSDRGTVEVSLAVDYSVAFRFGDGEWITVEGTVSSANTVDVYVGTAKTVNVPDDCDADPTAPGC</sequence>
<dbReference type="InterPro" id="IPR013783">
    <property type="entry name" value="Ig-like_fold"/>
</dbReference>
<feature type="chain" id="PRO_5039322813" description="PKD domain-containing protein" evidence="2">
    <location>
        <begin position="23"/>
        <end position="266"/>
    </location>
</feature>
<feature type="compositionally biased region" description="Polar residues" evidence="1">
    <location>
        <begin position="76"/>
        <end position="95"/>
    </location>
</feature>
<name>A0A2P8H0H2_9MICO</name>
<dbReference type="EMBL" id="PYAU01000001">
    <property type="protein sequence ID" value="PSL39690.1"/>
    <property type="molecule type" value="Genomic_DNA"/>
</dbReference>
<evidence type="ECO:0000313" key="4">
    <source>
        <dbReference type="EMBL" id="PSL39690.1"/>
    </source>
</evidence>
<organism evidence="4 6">
    <name type="scientific">Labedella gwakjiensis</name>
    <dbReference type="NCBI Taxonomy" id="390269"/>
    <lineage>
        <taxon>Bacteria</taxon>
        <taxon>Bacillati</taxon>
        <taxon>Actinomycetota</taxon>
        <taxon>Actinomycetes</taxon>
        <taxon>Micrococcales</taxon>
        <taxon>Microbacteriaceae</taxon>
        <taxon>Labedella</taxon>
    </lineage>
</organism>
<dbReference type="AlphaFoldDB" id="A0A2P8H0H2"/>
<dbReference type="OrthoDB" id="5192284at2"/>
<feature type="compositionally biased region" description="Low complexity" evidence="1">
    <location>
        <begin position="58"/>
        <end position="75"/>
    </location>
</feature>
<dbReference type="EMBL" id="RZGY01000001">
    <property type="protein sequence ID" value="RUQ85924.1"/>
    <property type="molecule type" value="Genomic_DNA"/>
</dbReference>
<comment type="caution">
    <text evidence="4">The sequence shown here is derived from an EMBL/GenBank/DDBJ whole genome shotgun (WGS) entry which is preliminary data.</text>
</comment>
<dbReference type="InterPro" id="IPR000601">
    <property type="entry name" value="PKD_dom"/>
</dbReference>
<dbReference type="GO" id="GO:0005975">
    <property type="term" value="P:carbohydrate metabolic process"/>
    <property type="evidence" value="ECO:0007669"/>
    <property type="project" value="UniProtKB-ARBA"/>
</dbReference>
<reference evidence="4 6" key="1">
    <citation type="submission" date="2018-03" db="EMBL/GenBank/DDBJ databases">
        <title>Genomic Encyclopedia of Archaeal and Bacterial Type Strains, Phase II (KMG-II): from individual species to whole genera.</title>
        <authorList>
            <person name="Goeker M."/>
        </authorList>
    </citation>
    <scope>NUCLEOTIDE SEQUENCE [LARGE SCALE GENOMIC DNA]</scope>
    <source>
        <strain evidence="4 6">DSM 21548</strain>
    </source>
</reference>
<dbReference type="RefSeq" id="WP_127054229.1">
    <property type="nucleotide sequence ID" value="NZ_PYAU01000001.1"/>
</dbReference>
<evidence type="ECO:0000256" key="1">
    <source>
        <dbReference type="SAM" id="MobiDB-lite"/>
    </source>
</evidence>
<protein>
    <recommendedName>
        <fullName evidence="3">PKD domain-containing protein</fullName>
    </recommendedName>
</protein>
<dbReference type="PROSITE" id="PS50093">
    <property type="entry name" value="PKD"/>
    <property type="match status" value="1"/>
</dbReference>
<evidence type="ECO:0000313" key="7">
    <source>
        <dbReference type="Proteomes" id="UP000268291"/>
    </source>
</evidence>
<accession>A0A2P8H0H2</accession>
<gene>
    <name evidence="4" type="ORF">CLV49_3335</name>
    <name evidence="5" type="ORF">ELQ93_02580</name>
</gene>
<keyword evidence="2" id="KW-0732">Signal</keyword>
<dbReference type="Proteomes" id="UP000268291">
    <property type="component" value="Unassembled WGS sequence"/>
</dbReference>
<evidence type="ECO:0000313" key="5">
    <source>
        <dbReference type="EMBL" id="RUQ85924.1"/>
    </source>
</evidence>
<reference evidence="5 7" key="2">
    <citation type="submission" date="2018-12" db="EMBL/GenBank/DDBJ databases">
        <authorList>
            <person name="hu s."/>
            <person name="Xu Y."/>
            <person name="Xu B."/>
            <person name="Li F."/>
        </authorList>
    </citation>
    <scope>NUCLEOTIDE SEQUENCE [LARGE SCALE GENOMIC DNA]</scope>
    <source>
        <strain evidence="5 7">KSW2-17</strain>
    </source>
</reference>
<feature type="signal peptide" evidence="2">
    <location>
        <begin position="1"/>
        <end position="22"/>
    </location>
</feature>
<feature type="domain" description="PKD" evidence="3">
    <location>
        <begin position="163"/>
        <end position="215"/>
    </location>
</feature>
<dbReference type="Proteomes" id="UP000241203">
    <property type="component" value="Unassembled WGS sequence"/>
</dbReference>
<keyword evidence="7" id="KW-1185">Reference proteome</keyword>
<evidence type="ECO:0000259" key="3">
    <source>
        <dbReference type="PROSITE" id="PS50093"/>
    </source>
</evidence>